<evidence type="ECO:0000313" key="2">
    <source>
        <dbReference type="Proteomes" id="UP000305848"/>
    </source>
</evidence>
<organism evidence="1 2">
    <name type="scientific">Ilyomonas limi</name>
    <dbReference type="NCBI Taxonomy" id="2575867"/>
    <lineage>
        <taxon>Bacteria</taxon>
        <taxon>Pseudomonadati</taxon>
        <taxon>Bacteroidota</taxon>
        <taxon>Chitinophagia</taxon>
        <taxon>Chitinophagales</taxon>
        <taxon>Chitinophagaceae</taxon>
        <taxon>Ilyomonas</taxon>
    </lineage>
</organism>
<dbReference type="RefSeq" id="WP_137261706.1">
    <property type="nucleotide sequence ID" value="NZ_SZQL01000007.1"/>
</dbReference>
<name>A0A4U3L0P9_9BACT</name>
<protein>
    <submittedName>
        <fullName evidence="1">Uncharacterized protein</fullName>
    </submittedName>
</protein>
<keyword evidence="2" id="KW-1185">Reference proteome</keyword>
<proteinExistence type="predicted"/>
<dbReference type="Proteomes" id="UP000305848">
    <property type="component" value="Unassembled WGS sequence"/>
</dbReference>
<accession>A0A4U3L0P9</accession>
<gene>
    <name evidence="1" type="ORF">FC093_10365</name>
</gene>
<dbReference type="EMBL" id="SZQL01000007">
    <property type="protein sequence ID" value="TKK68518.1"/>
    <property type="molecule type" value="Genomic_DNA"/>
</dbReference>
<reference evidence="1 2" key="1">
    <citation type="submission" date="2019-05" db="EMBL/GenBank/DDBJ databases">
        <title>Panacibacter sp. strain 17mud1-8 Genome sequencing and assembly.</title>
        <authorList>
            <person name="Chhetri G."/>
        </authorList>
    </citation>
    <scope>NUCLEOTIDE SEQUENCE [LARGE SCALE GENOMIC DNA]</scope>
    <source>
        <strain evidence="1 2">17mud1-8</strain>
    </source>
</reference>
<dbReference type="AlphaFoldDB" id="A0A4U3L0P9"/>
<sequence length="205" mass="23848">MNTKDKIRPELLQNKHNKQIPAVIEQNVLTALSFYPELKNTIIRFVFKTNIKTSVMQAQPVFTTLLLKRKNRRYRINISAQFKLIHTQIPIQQIPDEVMIGWIGHELGHILDYERRSNTGMVSFGLGYYFSADYVKSAERVADTYAVERGLGKYIIATKRFILDHAELPQAYKNKIARLYLSPDVIVEQIKKLEEKRLEGQQKQA</sequence>
<evidence type="ECO:0000313" key="1">
    <source>
        <dbReference type="EMBL" id="TKK68518.1"/>
    </source>
</evidence>
<dbReference type="OrthoDB" id="1098088at2"/>
<comment type="caution">
    <text evidence="1">The sequence shown here is derived from an EMBL/GenBank/DDBJ whole genome shotgun (WGS) entry which is preliminary data.</text>
</comment>